<keyword evidence="11" id="KW-0732">Signal</keyword>
<evidence type="ECO:0000256" key="7">
    <source>
        <dbReference type="ARBA" id="ARBA00022840"/>
    </source>
</evidence>
<evidence type="ECO:0000256" key="3">
    <source>
        <dbReference type="ARBA" id="ARBA00022679"/>
    </source>
</evidence>
<keyword evidence="5" id="KW-0479">Metal-binding</keyword>
<evidence type="ECO:0000313" key="13">
    <source>
        <dbReference type="Proteomes" id="UP000054560"/>
    </source>
</evidence>
<sequence length="847" mass="92650">MSSRVWPLALSLCILVNGSKSVHTTGTHHYGLDCSGVCDCAEYEDCDDGLAGDGTCSCAFGQETLCGIPHRLIPTPETPALCDIDKHLPCDSLSEPELGCLCTLDELRFHNWTLRHVSIDSGFHRAPRSIPNATAVRVLPMPMRAACLRLVAFDNATSLLLNLSPSESTSTRFTELFSGRALFPGSLPFAHVYGGHQFGTFSGQLGDGRVISIGELNNWEVSLKGAGRTPLSRAGDGRAVLQSVCREFLASVALTALGVPTTHSLAVLGSDDMADALLRDEWYTGELLSNSAGILVRVAPTFLRFGTFQLAARRQGAESLVKLAKFALSIIADVEATDDRSIVYLDKALAYYDSDAFPRGMDAETQETCFFRARKRPSCTGKAGESTASNEGVLRCLLERVVARSASLVAAWTATGFTHGVMNTDNMSILGITLDLNVFGFQEAYDEAYVPNFIDDEARYAFGNQAHVMLWNLERLADALSGGSQGQERESARSKGEQNNMNDLTDSWLSDRARTTELGRFHSTYKLCWDARQRIRLGLPLTQKTQGDDIIECEIGADDQESGQESCQIREDNPMGRVESLSDETKKLDPILFQWFKWLRLSRADLNRVHRALADIDFAELIQLCNRSLADEEMFTTANNRGDETEASRDVRKAQEIALVRQNALMLVTSAGVSKETMGSAQYELVVNTLESWLRQYINTLHASESTHSFTPHRWQKHMRAVNPSVVLRSRALRKLTKYAAENADDGANILSAVTEMVRHPFNTSSTLAVVDENIEAIALQSLSVIQKTACASTCEVSFGPTGEREQSGSALSSFGVDTLLSVARGLQHAPLGCEISGYEKTSCGGQ</sequence>
<dbReference type="RefSeq" id="XP_014161344.1">
    <property type="nucleotide sequence ID" value="XM_014305869.1"/>
</dbReference>
<organism evidence="12 13">
    <name type="scientific">Sphaeroforma arctica JP610</name>
    <dbReference type="NCBI Taxonomy" id="667725"/>
    <lineage>
        <taxon>Eukaryota</taxon>
        <taxon>Ichthyosporea</taxon>
        <taxon>Ichthyophonida</taxon>
        <taxon>Sphaeroforma</taxon>
    </lineage>
</organism>
<reference evidence="12 13" key="1">
    <citation type="submission" date="2011-02" db="EMBL/GenBank/DDBJ databases">
        <title>The Genome Sequence of Sphaeroforma arctica JP610.</title>
        <authorList>
            <consortium name="The Broad Institute Genome Sequencing Platform"/>
            <person name="Russ C."/>
            <person name="Cuomo C."/>
            <person name="Young S.K."/>
            <person name="Zeng Q."/>
            <person name="Gargeya S."/>
            <person name="Alvarado L."/>
            <person name="Berlin A."/>
            <person name="Chapman S.B."/>
            <person name="Chen Z."/>
            <person name="Freedman E."/>
            <person name="Gellesch M."/>
            <person name="Goldberg J."/>
            <person name="Griggs A."/>
            <person name="Gujja S."/>
            <person name="Heilman E."/>
            <person name="Heiman D."/>
            <person name="Howarth C."/>
            <person name="Mehta T."/>
            <person name="Neiman D."/>
            <person name="Pearson M."/>
            <person name="Roberts A."/>
            <person name="Saif S."/>
            <person name="Shea T."/>
            <person name="Shenoy N."/>
            <person name="Sisk P."/>
            <person name="Stolte C."/>
            <person name="Sykes S."/>
            <person name="White J."/>
            <person name="Yandava C."/>
            <person name="Burger G."/>
            <person name="Gray M.W."/>
            <person name="Holland P.W.H."/>
            <person name="King N."/>
            <person name="Lang F.B.F."/>
            <person name="Roger A.J."/>
            <person name="Ruiz-Trillo I."/>
            <person name="Haas B."/>
            <person name="Nusbaum C."/>
            <person name="Birren B."/>
        </authorList>
    </citation>
    <scope>NUCLEOTIDE SEQUENCE [LARGE SCALE GENOMIC DNA]</scope>
    <source>
        <strain evidence="12 13">JP610</strain>
    </source>
</reference>
<protein>
    <recommendedName>
        <fullName evidence="9">Selenoprotein O</fullName>
    </recommendedName>
</protein>
<feature type="region of interest" description="Disordered" evidence="10">
    <location>
        <begin position="482"/>
        <end position="504"/>
    </location>
</feature>
<comment type="similarity">
    <text evidence="2">Belongs to the SELO family.</text>
</comment>
<keyword evidence="8" id="KW-0460">Magnesium</keyword>
<evidence type="ECO:0000256" key="6">
    <source>
        <dbReference type="ARBA" id="ARBA00022741"/>
    </source>
</evidence>
<evidence type="ECO:0000256" key="8">
    <source>
        <dbReference type="ARBA" id="ARBA00022842"/>
    </source>
</evidence>
<keyword evidence="4" id="KW-0548">Nucleotidyltransferase</keyword>
<dbReference type="EMBL" id="KQ241609">
    <property type="protein sequence ID" value="KNC87443.1"/>
    <property type="molecule type" value="Genomic_DNA"/>
</dbReference>
<evidence type="ECO:0000256" key="9">
    <source>
        <dbReference type="ARBA" id="ARBA00031547"/>
    </source>
</evidence>
<keyword evidence="7" id="KW-0067">ATP-binding</keyword>
<feature type="signal peptide" evidence="11">
    <location>
        <begin position="1"/>
        <end position="21"/>
    </location>
</feature>
<evidence type="ECO:0000256" key="4">
    <source>
        <dbReference type="ARBA" id="ARBA00022695"/>
    </source>
</evidence>
<accession>A0A0L0GGJ1</accession>
<gene>
    <name evidence="12" type="ORF">SARC_00425</name>
</gene>
<dbReference type="GO" id="GO:0016779">
    <property type="term" value="F:nucleotidyltransferase activity"/>
    <property type="evidence" value="ECO:0007669"/>
    <property type="project" value="UniProtKB-KW"/>
</dbReference>
<dbReference type="RefSeq" id="XP_014161345.1">
    <property type="nucleotide sequence ID" value="XM_014305870.1"/>
</dbReference>
<evidence type="ECO:0000313" key="12">
    <source>
        <dbReference type="EMBL" id="KNC87443.1"/>
    </source>
</evidence>
<dbReference type="Pfam" id="PF02696">
    <property type="entry name" value="SelO"/>
    <property type="match status" value="1"/>
</dbReference>
<keyword evidence="6" id="KW-0547">Nucleotide-binding</keyword>
<comment type="cofactor">
    <cofactor evidence="1">
        <name>Mg(2+)</name>
        <dbReference type="ChEBI" id="CHEBI:18420"/>
    </cofactor>
</comment>
<evidence type="ECO:0000256" key="1">
    <source>
        <dbReference type="ARBA" id="ARBA00001946"/>
    </source>
</evidence>
<keyword evidence="3" id="KW-0808">Transferase</keyword>
<evidence type="ECO:0000256" key="5">
    <source>
        <dbReference type="ARBA" id="ARBA00022723"/>
    </source>
</evidence>
<dbReference type="eggNOG" id="KOG2542">
    <property type="taxonomic scope" value="Eukaryota"/>
</dbReference>
<dbReference type="AlphaFoldDB" id="A0A0L0GGJ1"/>
<name>A0A0L0GGJ1_9EUKA</name>
<proteinExistence type="inferred from homology"/>
<dbReference type="OrthoDB" id="445067at2759"/>
<evidence type="ECO:0000256" key="11">
    <source>
        <dbReference type="SAM" id="SignalP"/>
    </source>
</evidence>
<dbReference type="Proteomes" id="UP000054560">
    <property type="component" value="Unassembled WGS sequence"/>
</dbReference>
<feature type="chain" id="PRO_5007415765" description="Selenoprotein O" evidence="11">
    <location>
        <begin position="22"/>
        <end position="847"/>
    </location>
</feature>
<feature type="compositionally biased region" description="Basic and acidic residues" evidence="10">
    <location>
        <begin position="487"/>
        <end position="496"/>
    </location>
</feature>
<evidence type="ECO:0000256" key="10">
    <source>
        <dbReference type="SAM" id="MobiDB-lite"/>
    </source>
</evidence>
<dbReference type="GeneID" id="25900929"/>
<dbReference type="GO" id="GO:0005524">
    <property type="term" value="F:ATP binding"/>
    <property type="evidence" value="ECO:0007669"/>
    <property type="project" value="UniProtKB-KW"/>
</dbReference>
<dbReference type="PANTHER" id="PTHR12153">
    <property type="entry name" value="SELENOPROTEIN O"/>
    <property type="match status" value="1"/>
</dbReference>
<dbReference type="InterPro" id="IPR003846">
    <property type="entry name" value="SelO"/>
</dbReference>
<dbReference type="PANTHER" id="PTHR12153:SF15">
    <property type="entry name" value="PROTEIN ADENYLYLTRANSFERASE SELO, MITOCHONDRIAL"/>
    <property type="match status" value="1"/>
</dbReference>
<keyword evidence="13" id="KW-1185">Reference proteome</keyword>
<dbReference type="EMBL" id="KQ241609">
    <property type="protein sequence ID" value="KNC87442.1"/>
    <property type="molecule type" value="Genomic_DNA"/>
</dbReference>
<dbReference type="GO" id="GO:0046872">
    <property type="term" value="F:metal ion binding"/>
    <property type="evidence" value="ECO:0007669"/>
    <property type="project" value="UniProtKB-KW"/>
</dbReference>
<evidence type="ECO:0000256" key="2">
    <source>
        <dbReference type="ARBA" id="ARBA00009747"/>
    </source>
</evidence>